<evidence type="ECO:0000256" key="7">
    <source>
        <dbReference type="ARBA" id="ARBA00023136"/>
    </source>
</evidence>
<keyword evidence="7 9" id="KW-0472">Membrane</keyword>
<evidence type="ECO:0000256" key="8">
    <source>
        <dbReference type="ARBA" id="ARBA00038436"/>
    </source>
</evidence>
<keyword evidence="12" id="KW-1185">Reference proteome</keyword>
<dbReference type="Pfam" id="PF04290">
    <property type="entry name" value="DctQ"/>
    <property type="match status" value="1"/>
</dbReference>
<evidence type="ECO:0000313" key="11">
    <source>
        <dbReference type="EMBL" id="MCW8087265.1"/>
    </source>
</evidence>
<comment type="subunit">
    <text evidence="9">The complex comprises the extracytoplasmic solute receptor protein and the two transmembrane proteins.</text>
</comment>
<keyword evidence="6 9" id="KW-1133">Transmembrane helix</keyword>
<dbReference type="InterPro" id="IPR007387">
    <property type="entry name" value="TRAP_DctQ"/>
</dbReference>
<dbReference type="EMBL" id="JAPFQI010000015">
    <property type="protein sequence ID" value="MCW8087265.1"/>
    <property type="molecule type" value="Genomic_DNA"/>
</dbReference>
<organism evidence="11 12">
    <name type="scientific">Sabulicella glaciei</name>
    <dbReference type="NCBI Taxonomy" id="2984948"/>
    <lineage>
        <taxon>Bacteria</taxon>
        <taxon>Pseudomonadati</taxon>
        <taxon>Pseudomonadota</taxon>
        <taxon>Alphaproteobacteria</taxon>
        <taxon>Acetobacterales</taxon>
        <taxon>Acetobacteraceae</taxon>
        <taxon>Sabulicella</taxon>
    </lineage>
</organism>
<comment type="function">
    <text evidence="9">Part of the tripartite ATP-independent periplasmic (TRAP) transport system.</text>
</comment>
<keyword evidence="5 9" id="KW-0812">Transmembrane</keyword>
<keyword evidence="2 9" id="KW-0813">Transport</keyword>
<dbReference type="InterPro" id="IPR055348">
    <property type="entry name" value="DctQ"/>
</dbReference>
<dbReference type="RefSeq" id="WP_301591442.1">
    <property type="nucleotide sequence ID" value="NZ_JAPFQI010000015.1"/>
</dbReference>
<comment type="similarity">
    <text evidence="8 9">Belongs to the TRAP transporter small permease family.</text>
</comment>
<feature type="transmembrane region" description="Helical" evidence="9">
    <location>
        <begin position="25"/>
        <end position="46"/>
    </location>
</feature>
<evidence type="ECO:0000313" key="12">
    <source>
        <dbReference type="Proteomes" id="UP001526430"/>
    </source>
</evidence>
<name>A0ABT3NYM5_9PROT</name>
<comment type="caution">
    <text evidence="11">The sequence shown here is derived from an EMBL/GenBank/DDBJ whole genome shotgun (WGS) entry which is preliminary data.</text>
</comment>
<evidence type="ECO:0000256" key="1">
    <source>
        <dbReference type="ARBA" id="ARBA00004429"/>
    </source>
</evidence>
<feature type="transmembrane region" description="Helical" evidence="9">
    <location>
        <begin position="98"/>
        <end position="119"/>
    </location>
</feature>
<feature type="transmembrane region" description="Helical" evidence="9">
    <location>
        <begin position="58"/>
        <end position="77"/>
    </location>
</feature>
<dbReference type="PANTHER" id="PTHR35011">
    <property type="entry name" value="2,3-DIKETO-L-GULONATE TRAP TRANSPORTER SMALL PERMEASE PROTEIN YIAM"/>
    <property type="match status" value="1"/>
</dbReference>
<keyword evidence="4 9" id="KW-0997">Cell inner membrane</keyword>
<reference evidence="11 12" key="1">
    <citation type="submission" date="2022-10" db="EMBL/GenBank/DDBJ databases">
        <title>Roseococcus glaciei nov., sp. nov., isolated from glacier.</title>
        <authorList>
            <person name="Liu Q."/>
            <person name="Xin Y.-H."/>
        </authorList>
    </citation>
    <scope>NUCLEOTIDE SEQUENCE [LARGE SCALE GENOMIC DNA]</scope>
    <source>
        <strain evidence="11 12">MDT2-1-1</strain>
    </source>
</reference>
<evidence type="ECO:0000259" key="10">
    <source>
        <dbReference type="Pfam" id="PF04290"/>
    </source>
</evidence>
<dbReference type="Proteomes" id="UP001526430">
    <property type="component" value="Unassembled WGS sequence"/>
</dbReference>
<evidence type="ECO:0000256" key="6">
    <source>
        <dbReference type="ARBA" id="ARBA00022989"/>
    </source>
</evidence>
<feature type="transmembrane region" description="Helical" evidence="9">
    <location>
        <begin position="139"/>
        <end position="157"/>
    </location>
</feature>
<evidence type="ECO:0000256" key="3">
    <source>
        <dbReference type="ARBA" id="ARBA00022475"/>
    </source>
</evidence>
<keyword evidence="3" id="KW-1003">Cell membrane</keyword>
<protein>
    <recommendedName>
        <fullName evidence="9">TRAP transporter small permease protein</fullName>
    </recommendedName>
</protein>
<comment type="subcellular location">
    <subcellularLocation>
        <location evidence="1 9">Cell inner membrane</location>
        <topology evidence="1 9">Multi-pass membrane protein</topology>
    </subcellularLocation>
</comment>
<proteinExistence type="inferred from homology"/>
<accession>A0ABT3NYM5</accession>
<evidence type="ECO:0000256" key="5">
    <source>
        <dbReference type="ARBA" id="ARBA00022692"/>
    </source>
</evidence>
<sequence length="169" mass="18519">MAAEFDPGFTPPEPRTRIPLTLERVLLAGCMAAMALITFANVATRYLSNISLAFTEEYSVALMVGVALTGTALATAAGRHIRIGYFVDKLPPRPRRGAEIAAMALLLVCFGIIAWYGAWMTYDEWDFEALSAGLGHPQWLYTVWLPVLSLLVMARALGRMIRLARGEDG</sequence>
<dbReference type="PANTHER" id="PTHR35011:SF2">
    <property type="entry name" value="2,3-DIKETO-L-GULONATE TRAP TRANSPORTER SMALL PERMEASE PROTEIN YIAM"/>
    <property type="match status" value="1"/>
</dbReference>
<evidence type="ECO:0000256" key="2">
    <source>
        <dbReference type="ARBA" id="ARBA00022448"/>
    </source>
</evidence>
<evidence type="ECO:0000256" key="4">
    <source>
        <dbReference type="ARBA" id="ARBA00022519"/>
    </source>
</evidence>
<gene>
    <name evidence="11" type="ORF">OF850_16645</name>
</gene>
<feature type="domain" description="Tripartite ATP-independent periplasmic transporters DctQ component" evidence="10">
    <location>
        <begin position="34"/>
        <end position="165"/>
    </location>
</feature>
<evidence type="ECO:0000256" key="9">
    <source>
        <dbReference type="RuleBase" id="RU369079"/>
    </source>
</evidence>